<keyword evidence="1" id="KW-0812">Transmembrane</keyword>
<keyword evidence="3" id="KW-1185">Reference proteome</keyword>
<proteinExistence type="predicted"/>
<organism evidence="2 3">
    <name type="scientific">Rubrobacter taiwanensis</name>
    <dbReference type="NCBI Taxonomy" id="185139"/>
    <lineage>
        <taxon>Bacteria</taxon>
        <taxon>Bacillati</taxon>
        <taxon>Actinomycetota</taxon>
        <taxon>Rubrobacteria</taxon>
        <taxon>Rubrobacterales</taxon>
        <taxon>Rubrobacteraceae</taxon>
        <taxon>Rubrobacter</taxon>
    </lineage>
</organism>
<feature type="transmembrane region" description="Helical" evidence="1">
    <location>
        <begin position="132"/>
        <end position="152"/>
    </location>
</feature>
<keyword evidence="1" id="KW-1133">Transmembrane helix</keyword>
<evidence type="ECO:0000256" key="1">
    <source>
        <dbReference type="SAM" id="Phobius"/>
    </source>
</evidence>
<dbReference type="AlphaFoldDB" id="A0A4V2NVI7"/>
<keyword evidence="1" id="KW-0472">Membrane</keyword>
<gene>
    <name evidence="2" type="ORF">E0L93_14470</name>
</gene>
<feature type="transmembrane region" description="Helical" evidence="1">
    <location>
        <begin position="204"/>
        <end position="222"/>
    </location>
</feature>
<name>A0A4V2NVI7_9ACTN</name>
<comment type="caution">
    <text evidence="2">The sequence shown here is derived from an EMBL/GenBank/DDBJ whole genome shotgun (WGS) entry which is preliminary data.</text>
</comment>
<evidence type="ECO:0000313" key="2">
    <source>
        <dbReference type="EMBL" id="TCJ13622.1"/>
    </source>
</evidence>
<dbReference type="Proteomes" id="UP000295244">
    <property type="component" value="Unassembled WGS sequence"/>
</dbReference>
<sequence length="230" mass="24553">MFSVYLRAGLAAGLLAGLLAGAFAFLAGEPLLEEAIRLEERHAHHHHPEPFGRTAQKAGLIAATSLYGLAAGGVFGLLSAYLRGRTDLRDGWSRSLILAGAAFLGTFLLPFLKYPPYPPGVEPAVGVGSRTLYYLAALILSSLAIFFAWRLAKRLSDLSRPARHLAAGGFLAGCWALLFFLLPAVPAAGEFPAGLLWDYRLSVLGTQGVLWAGIGVLFGLLARRAERRVA</sequence>
<evidence type="ECO:0000313" key="3">
    <source>
        <dbReference type="Proteomes" id="UP000295244"/>
    </source>
</evidence>
<dbReference type="Pfam" id="PF09490">
    <property type="entry name" value="CbtA"/>
    <property type="match status" value="1"/>
</dbReference>
<evidence type="ECO:0008006" key="4">
    <source>
        <dbReference type="Google" id="ProtNLM"/>
    </source>
</evidence>
<dbReference type="OrthoDB" id="6851830at2"/>
<feature type="transmembrane region" description="Helical" evidence="1">
    <location>
        <begin position="94"/>
        <end position="112"/>
    </location>
</feature>
<accession>A0A4V2NVI7</accession>
<feature type="transmembrane region" description="Helical" evidence="1">
    <location>
        <begin position="164"/>
        <end position="184"/>
    </location>
</feature>
<dbReference type="RefSeq" id="WP_132692790.1">
    <property type="nucleotide sequence ID" value="NZ_SKBU01000038.1"/>
</dbReference>
<dbReference type="InterPro" id="IPR012666">
    <property type="entry name" value="CbtA_put"/>
</dbReference>
<protein>
    <recommendedName>
        <fullName evidence="4">CbtA family protein</fullName>
    </recommendedName>
</protein>
<feature type="transmembrane region" description="Helical" evidence="1">
    <location>
        <begin position="58"/>
        <end position="82"/>
    </location>
</feature>
<dbReference type="EMBL" id="SKBU01000038">
    <property type="protein sequence ID" value="TCJ13622.1"/>
    <property type="molecule type" value="Genomic_DNA"/>
</dbReference>
<reference evidence="2 3" key="1">
    <citation type="submission" date="2019-03" db="EMBL/GenBank/DDBJ databases">
        <title>Whole genome sequence of a novel Rubrobacter taiwanensis strain, isolated from Yellowstone National Park.</title>
        <authorList>
            <person name="Freed S."/>
            <person name="Ramaley R.F."/>
            <person name="Kyndt J.A."/>
        </authorList>
    </citation>
    <scope>NUCLEOTIDE SEQUENCE [LARGE SCALE GENOMIC DNA]</scope>
    <source>
        <strain evidence="2 3">Yellowstone</strain>
    </source>
</reference>